<evidence type="ECO:0000313" key="2">
    <source>
        <dbReference type="Proteomes" id="UP001164539"/>
    </source>
</evidence>
<name>A0ACC1YXD1_MELAZ</name>
<gene>
    <name evidence="1" type="ORF">OWV82_001271</name>
</gene>
<organism evidence="1 2">
    <name type="scientific">Melia azedarach</name>
    <name type="common">Chinaberry tree</name>
    <dbReference type="NCBI Taxonomy" id="155640"/>
    <lineage>
        <taxon>Eukaryota</taxon>
        <taxon>Viridiplantae</taxon>
        <taxon>Streptophyta</taxon>
        <taxon>Embryophyta</taxon>
        <taxon>Tracheophyta</taxon>
        <taxon>Spermatophyta</taxon>
        <taxon>Magnoliopsida</taxon>
        <taxon>eudicotyledons</taxon>
        <taxon>Gunneridae</taxon>
        <taxon>Pentapetalae</taxon>
        <taxon>rosids</taxon>
        <taxon>malvids</taxon>
        <taxon>Sapindales</taxon>
        <taxon>Meliaceae</taxon>
        <taxon>Melia</taxon>
    </lineage>
</organism>
<dbReference type="Proteomes" id="UP001164539">
    <property type="component" value="Chromosome 1"/>
</dbReference>
<accession>A0ACC1YXD1</accession>
<comment type="caution">
    <text evidence="1">The sequence shown here is derived from an EMBL/GenBank/DDBJ whole genome shotgun (WGS) entry which is preliminary data.</text>
</comment>
<reference evidence="1 2" key="1">
    <citation type="journal article" date="2023" name="Science">
        <title>Complex scaffold remodeling in plant triterpene biosynthesis.</title>
        <authorList>
            <person name="De La Pena R."/>
            <person name="Hodgson H."/>
            <person name="Liu J.C."/>
            <person name="Stephenson M.J."/>
            <person name="Martin A.C."/>
            <person name="Owen C."/>
            <person name="Harkess A."/>
            <person name="Leebens-Mack J."/>
            <person name="Jimenez L.E."/>
            <person name="Osbourn A."/>
            <person name="Sattely E.S."/>
        </authorList>
    </citation>
    <scope>NUCLEOTIDE SEQUENCE [LARGE SCALE GENOMIC DNA]</scope>
    <source>
        <strain evidence="2">cv. JPN11</strain>
        <tissue evidence="1">Leaf</tissue>
    </source>
</reference>
<dbReference type="EMBL" id="CM051394">
    <property type="protein sequence ID" value="KAJ4728317.1"/>
    <property type="molecule type" value="Genomic_DNA"/>
</dbReference>
<proteinExistence type="predicted"/>
<keyword evidence="2" id="KW-1185">Reference proteome</keyword>
<sequence length="624" mass="68893">MLPEQQVLLNHVHACNNPARTAAASPFFATGGSVSLLDGSAILESCALKGDWKGSKKLIDSLKEEERNRLLTSIISVRSRTALHVAACAGKWEFVEKLAGRMPKEALGLKDELGWTALHYAALGGDIKACKALVRADPQLTQITSNDDWTPLLAAARCALKVKEVVWFLVRNTTDEPPGHPFTGHLAGKLSYTLAAAGFHDILLYLIESYPGLATIRDECGCNLLDALALRPSDFESGINLGSWQKWIYPLRVTAIGELALPTSPPTNLDKGAKWTKKLWNIFWEKLQALPLVSGINQVQVEKLKHKYAQELINRVGRELKGLCDDQIYEFFLNSGTMSTAAAYGVVEIVELCLQMIPNVIWLQTNQQPLLYIAVEHRQEKILNLIYKMDVHNRIISMNPIDASNNSILHMAAQLAPPAHLKVVSGAALQMERELQWFKETPNVWGKTAEDLLMEQHKDLLDKGEQWMKDTASSCMVVAALIATIMFAAAFTVPGGNNSDTGIPIFIKDESFLVFAVSDALSLIFSTTSLLTFLSILTARYAIEDFLEHLPGLLIRGLGFLFLAIVAMMIAFAASFFIIVREGSKPVAISVIVWASIPAVAYAVLQLPLYIQMRRSMYSIFQSS</sequence>
<protein>
    <submittedName>
        <fullName evidence="1">Ankyrin repeat</fullName>
    </submittedName>
</protein>
<evidence type="ECO:0000313" key="1">
    <source>
        <dbReference type="EMBL" id="KAJ4728317.1"/>
    </source>
</evidence>